<dbReference type="InterPro" id="IPR023298">
    <property type="entry name" value="ATPase_P-typ_TM_dom_sf"/>
</dbReference>
<feature type="binding site" evidence="14">
    <location>
        <position position="759"/>
    </location>
    <ligand>
        <name>ATP</name>
        <dbReference type="ChEBI" id="CHEBI:30616"/>
    </ligand>
</feature>
<reference evidence="20 21" key="1">
    <citation type="submission" date="2012-10" db="EMBL/GenBank/DDBJ databases">
        <authorList>
            <person name="Zafar N."/>
            <person name="Inman J."/>
            <person name="Hall N."/>
            <person name="Lorenzi H."/>
            <person name="Caler E."/>
        </authorList>
    </citation>
    <scope>NUCLEOTIDE SEQUENCE [LARGE SCALE GENOMIC DNA]</scope>
    <source>
        <strain evidence="20 21">IP1</strain>
    </source>
</reference>
<feature type="binding site" evidence="14">
    <location>
        <position position="736"/>
    </location>
    <ligand>
        <name>ATP</name>
        <dbReference type="ChEBI" id="CHEBI:30616"/>
    </ligand>
</feature>
<comment type="cofactor">
    <cofactor evidence="15">
        <name>Mg(2+)</name>
        <dbReference type="ChEBI" id="CHEBI:18420"/>
    </cofactor>
</comment>
<evidence type="ECO:0000256" key="11">
    <source>
        <dbReference type="ARBA" id="ARBA00023136"/>
    </source>
</evidence>
<keyword evidence="6 14" id="KW-0547">Nucleotide-binding</keyword>
<proteinExistence type="inferred from homology"/>
<protein>
    <recommendedName>
        <fullName evidence="16">Phospholipid-transporting ATPase</fullName>
        <ecNumber evidence="16">7.6.2.1</ecNumber>
    </recommendedName>
</protein>
<dbReference type="GO" id="GO:0140326">
    <property type="term" value="F:ATPase-coupled intramembrane lipid transporter activity"/>
    <property type="evidence" value="ECO:0007669"/>
    <property type="project" value="UniProtKB-EC"/>
</dbReference>
<dbReference type="InterPro" id="IPR044492">
    <property type="entry name" value="P_typ_ATPase_HD_dom"/>
</dbReference>
<feature type="binding site" evidence="15">
    <location>
        <position position="392"/>
    </location>
    <ligand>
        <name>Mg(2+)</name>
        <dbReference type="ChEBI" id="CHEBI:18420"/>
    </ligand>
</feature>
<evidence type="ECO:0000256" key="13">
    <source>
        <dbReference type="PIRSR" id="PIRSR606539-1"/>
    </source>
</evidence>
<evidence type="ECO:0000259" key="17">
    <source>
        <dbReference type="Pfam" id="PF00122"/>
    </source>
</evidence>
<dbReference type="GO" id="GO:0005886">
    <property type="term" value="C:plasma membrane"/>
    <property type="evidence" value="ECO:0007669"/>
    <property type="project" value="TreeGrafter"/>
</dbReference>
<dbReference type="GeneID" id="14890872"/>
<feature type="binding site" evidence="15">
    <location>
        <position position="394"/>
    </location>
    <ligand>
        <name>Mg(2+)</name>
        <dbReference type="ChEBI" id="CHEBI:18420"/>
    </ligand>
</feature>
<evidence type="ECO:0000256" key="4">
    <source>
        <dbReference type="ARBA" id="ARBA00022692"/>
    </source>
</evidence>
<evidence type="ECO:0000256" key="5">
    <source>
        <dbReference type="ARBA" id="ARBA00022723"/>
    </source>
</evidence>
<keyword evidence="20" id="KW-0378">Hydrolase</keyword>
<dbReference type="InterPro" id="IPR008250">
    <property type="entry name" value="ATPase_P-typ_transduc_dom_A_sf"/>
</dbReference>
<evidence type="ECO:0000256" key="9">
    <source>
        <dbReference type="ARBA" id="ARBA00022967"/>
    </source>
</evidence>
<feature type="binding site" evidence="15">
    <location>
        <position position="760"/>
    </location>
    <ligand>
        <name>Mg(2+)</name>
        <dbReference type="ChEBI" id="CHEBI:18420"/>
    </ligand>
</feature>
<keyword evidence="10 16" id="KW-1133">Transmembrane helix</keyword>
<feature type="binding site" evidence="14">
    <location>
        <position position="561"/>
    </location>
    <ligand>
        <name>ATP</name>
        <dbReference type="ChEBI" id="CHEBI:30616"/>
    </ligand>
</feature>
<dbReference type="EMBL" id="KB206411">
    <property type="protein sequence ID" value="ELP91839.1"/>
    <property type="molecule type" value="Genomic_DNA"/>
</dbReference>
<feature type="binding site" evidence="14">
    <location>
        <position position="464"/>
    </location>
    <ligand>
        <name>ATP</name>
        <dbReference type="ChEBI" id="CHEBI:30616"/>
    </ligand>
</feature>
<feature type="binding site" evidence="14">
    <location>
        <position position="394"/>
    </location>
    <ligand>
        <name>ATP</name>
        <dbReference type="ChEBI" id="CHEBI:30616"/>
    </ligand>
</feature>
<dbReference type="RefSeq" id="XP_004258610.1">
    <property type="nucleotide sequence ID" value="XM_004258562.1"/>
</dbReference>
<dbReference type="SUPFAM" id="SSF56784">
    <property type="entry name" value="HAD-like"/>
    <property type="match status" value="1"/>
</dbReference>
<dbReference type="InterPro" id="IPR059000">
    <property type="entry name" value="ATPase_P-type_domA"/>
</dbReference>
<dbReference type="InterPro" id="IPR032631">
    <property type="entry name" value="P-type_ATPase_N"/>
</dbReference>
<dbReference type="Gene3D" id="2.70.150.10">
    <property type="entry name" value="Calcium-transporting ATPase, cytoplasmic transduction domain A"/>
    <property type="match status" value="1"/>
</dbReference>
<dbReference type="SUPFAM" id="SSF81653">
    <property type="entry name" value="Calcium ATPase, transduction domain A"/>
    <property type="match status" value="1"/>
</dbReference>
<comment type="catalytic activity">
    <reaction evidence="12 16">
        <text>ATP + H2O + phospholipidSide 1 = ADP + phosphate + phospholipidSide 2.</text>
        <dbReference type="EC" id="7.6.2.1"/>
    </reaction>
</comment>
<feature type="transmembrane region" description="Helical" evidence="16">
    <location>
        <begin position="813"/>
        <end position="834"/>
    </location>
</feature>
<evidence type="ECO:0000256" key="6">
    <source>
        <dbReference type="ARBA" id="ARBA00022741"/>
    </source>
</evidence>
<name>A0A0A1UFQ1_ENTIV</name>
<feature type="binding site" evidence="14">
    <location>
        <position position="527"/>
    </location>
    <ligand>
        <name>ATP</name>
        <dbReference type="ChEBI" id="CHEBI:30616"/>
    </ligand>
</feature>
<dbReference type="OrthoDB" id="377733at2759"/>
<dbReference type="GO" id="GO:0012505">
    <property type="term" value="C:endomembrane system"/>
    <property type="evidence" value="ECO:0007669"/>
    <property type="project" value="UniProtKB-SubCell"/>
</dbReference>
<dbReference type="GO" id="GO:0016887">
    <property type="term" value="F:ATP hydrolysis activity"/>
    <property type="evidence" value="ECO:0007669"/>
    <property type="project" value="InterPro"/>
</dbReference>
<evidence type="ECO:0000256" key="1">
    <source>
        <dbReference type="ARBA" id="ARBA00004127"/>
    </source>
</evidence>
<feature type="transmembrane region" description="Helical" evidence="16">
    <location>
        <begin position="891"/>
        <end position="918"/>
    </location>
</feature>
<feature type="binding site" evidence="14">
    <location>
        <position position="643"/>
    </location>
    <ligand>
        <name>ATP</name>
        <dbReference type="ChEBI" id="CHEBI:30616"/>
    </ligand>
</feature>
<feature type="binding site" evidence="14">
    <location>
        <position position="505"/>
    </location>
    <ligand>
        <name>ATP</name>
        <dbReference type="ChEBI" id="CHEBI:30616"/>
    </ligand>
</feature>
<keyword evidence="11 16" id="KW-0472">Membrane</keyword>
<dbReference type="KEGG" id="eiv:EIN_396790"/>
<keyword evidence="3" id="KW-0813">Transport</keyword>
<comment type="subcellular location">
    <subcellularLocation>
        <location evidence="1">Endomembrane system</location>
        <topology evidence="1">Multi-pass membrane protein</topology>
    </subcellularLocation>
    <subcellularLocation>
        <location evidence="16">Membrane</location>
        <topology evidence="16">Multi-pass membrane protein</topology>
    </subcellularLocation>
</comment>
<feature type="binding site" evidence="14">
    <location>
        <position position="760"/>
    </location>
    <ligand>
        <name>ATP</name>
        <dbReference type="ChEBI" id="CHEBI:30616"/>
    </ligand>
</feature>
<feature type="domain" description="P-type ATPase C-terminal" evidence="19">
    <location>
        <begin position="783"/>
        <end position="1033"/>
    </location>
</feature>
<feature type="binding site" evidence="14">
    <location>
        <position position="730"/>
    </location>
    <ligand>
        <name>ATP</name>
        <dbReference type="ChEBI" id="CHEBI:30616"/>
    </ligand>
</feature>
<dbReference type="GO" id="GO:0000287">
    <property type="term" value="F:magnesium ion binding"/>
    <property type="evidence" value="ECO:0007669"/>
    <property type="project" value="UniProtKB-UniRule"/>
</dbReference>
<keyword evidence="7 14" id="KW-0067">ATP-binding</keyword>
<dbReference type="NCBIfam" id="TIGR01652">
    <property type="entry name" value="ATPase-Plipid"/>
    <property type="match status" value="1"/>
</dbReference>
<dbReference type="InterPro" id="IPR036412">
    <property type="entry name" value="HAD-like_sf"/>
</dbReference>
<dbReference type="EC" id="7.6.2.1" evidence="16"/>
<sequence length="1073" mass="121960">MLNNNKVYPTIIVQGKNKNLARNVVRTAKYNIFTFIPKFLFFQYKQLTNVYFLVNFIICCIPFLSSVIPITAGVPIAIILIIAATRELLEDAKRHFSDRRTNNTKYTVLQNGVVTQIVSKNICVGMIIKLKKDDVVPADIIPIHSAHKDGVCYFDTAALDGETTLKSSFVPERFVNLQESDLNSFTPILECEYPHPVFNIFKGFFSLSGDKIKTALNEKNMVMRGSVMRRTDYLYGVVCYTGKNTKQAMNSSIPQNKNSGLNVKLNYLVIAAIIFQLTLCTIMASFSTWRHGIVTTENGFWYLNKEGYTLSQPVYFIKKFFGFFNATINMVPISLASSIEITRYLQGIFIEKDDDFKVCKKDQEGKEIVVGMKTNCSVLIEEMGEVEFVLSDKTGTLTENQMRFLKCSVGGKVYNTKDGIIDVKQSYQHDKGIEELFTCLALCNSCSVETQNDKKSFCSLSPDEEALCESASLNGVDLISRTQNEITITRNGTIEKYTIIVTIEFNSLRKMMSILLENDNKYILYTKGADSAIENLLSEESNQIKVTTRNHADAFGQIGLRTLFVAKRELSQNFVEEWLLRFKAIDPLATDIKEQQRKMYMELECNLTLIGATAIEDQLQKKVPETISLLKNAGLKVWIITGDKMETAVSISRSCNLFTSTQELIYFSHESESEFVSHLSIENSRLEHLEKHDDTQIGVVIYEKNIDWFINHKKDFKKLAEFSSSVVCCRASPKQKSEIAIALKEMTNKKCLTIGDGMNDIPMITKGDVGVGIYGKEGNQAAVSADFSIHQFHHLGKLVLFYGKNGKYQISTLIKFCFYKNAAFFLVNMFYAFISNFTVQLLHDDWIITCTNTFFTTLPPITIALFDYDLTWDEIKKYPQSHKESLVDKNYSLFAYIEWFVYGVIQAGIFFSLFYFVINGTDVTFYGKVNGFTFTSVSLTTCSLCSIWVTLFIYTKRLNIYVFAAFIISVILYAVVYTAVMFIPNMSKMGISSYGWIVVLQQPTFYLLLIVAVSFASLPQVVTHYVQRTLHPSNYQIIQENTILCNTKSFTFKEIELDDINTKHDNSASFDNE</sequence>
<dbReference type="VEuPathDB" id="AmoebaDB:EIN_396790"/>
<dbReference type="SFLD" id="SFLDG00002">
    <property type="entry name" value="C1.7:_P-type_atpase_like"/>
    <property type="match status" value="1"/>
</dbReference>
<evidence type="ECO:0000256" key="2">
    <source>
        <dbReference type="ARBA" id="ARBA00008109"/>
    </source>
</evidence>
<feature type="binding site" evidence="14">
    <location>
        <position position="642"/>
    </location>
    <ligand>
        <name>ATP</name>
        <dbReference type="ChEBI" id="CHEBI:30616"/>
    </ligand>
</feature>
<dbReference type="InterPro" id="IPR023214">
    <property type="entry name" value="HAD_sf"/>
</dbReference>
<dbReference type="InterPro" id="IPR032630">
    <property type="entry name" value="P_typ_ATPase_c"/>
</dbReference>
<dbReference type="AlphaFoldDB" id="A0A0A1UFQ1"/>
<dbReference type="InterPro" id="IPR001757">
    <property type="entry name" value="P_typ_ATPase"/>
</dbReference>
<dbReference type="InterPro" id="IPR023299">
    <property type="entry name" value="ATPase_P-typ_cyto_dom_N"/>
</dbReference>
<dbReference type="Pfam" id="PF13246">
    <property type="entry name" value="Cation_ATPase"/>
    <property type="match status" value="1"/>
</dbReference>
<evidence type="ECO:0000256" key="8">
    <source>
        <dbReference type="ARBA" id="ARBA00022842"/>
    </source>
</evidence>
<evidence type="ECO:0000313" key="20">
    <source>
        <dbReference type="EMBL" id="ELP91839.1"/>
    </source>
</evidence>
<keyword evidence="4 16" id="KW-0812">Transmembrane</keyword>
<dbReference type="Proteomes" id="UP000014680">
    <property type="component" value="Unassembled WGS sequence"/>
</dbReference>
<evidence type="ECO:0000256" key="14">
    <source>
        <dbReference type="PIRSR" id="PIRSR606539-2"/>
    </source>
</evidence>
<dbReference type="SFLD" id="SFLDF00027">
    <property type="entry name" value="p-type_atpase"/>
    <property type="match status" value="1"/>
</dbReference>
<comment type="similarity">
    <text evidence="2 16">Belongs to the cation transport ATPase (P-type) (TC 3.A.3) family. Type IV subfamily.</text>
</comment>
<dbReference type="GO" id="GO:0005524">
    <property type="term" value="F:ATP binding"/>
    <property type="evidence" value="ECO:0007669"/>
    <property type="project" value="UniProtKB-UniRule"/>
</dbReference>
<feature type="active site" description="4-aspartylphosphate intermediate" evidence="13">
    <location>
        <position position="392"/>
    </location>
</feature>
<dbReference type="PROSITE" id="PS00154">
    <property type="entry name" value="ATPASE_E1_E2"/>
    <property type="match status" value="1"/>
</dbReference>
<organism evidence="20 21">
    <name type="scientific">Entamoeba invadens IP1</name>
    <dbReference type="NCBI Taxonomy" id="370355"/>
    <lineage>
        <taxon>Eukaryota</taxon>
        <taxon>Amoebozoa</taxon>
        <taxon>Evosea</taxon>
        <taxon>Archamoebae</taxon>
        <taxon>Mastigamoebida</taxon>
        <taxon>Entamoebidae</taxon>
        <taxon>Entamoeba</taxon>
    </lineage>
</organism>
<dbReference type="Pfam" id="PF16209">
    <property type="entry name" value="PhoLip_ATPase_N"/>
    <property type="match status" value="1"/>
</dbReference>
<feature type="transmembrane region" description="Helical" evidence="16">
    <location>
        <begin position="1004"/>
        <end position="1026"/>
    </location>
</feature>
<feature type="transmembrane region" description="Helical" evidence="16">
    <location>
        <begin position="51"/>
        <end position="84"/>
    </location>
</feature>
<dbReference type="Gene3D" id="3.40.1110.10">
    <property type="entry name" value="Calcium-transporting ATPase, cytoplasmic domain N"/>
    <property type="match status" value="1"/>
</dbReference>
<evidence type="ECO:0000256" key="3">
    <source>
        <dbReference type="ARBA" id="ARBA00022448"/>
    </source>
</evidence>
<feature type="transmembrane region" description="Helical" evidence="16">
    <location>
        <begin position="961"/>
        <end position="984"/>
    </location>
</feature>
<evidence type="ECO:0000256" key="10">
    <source>
        <dbReference type="ARBA" id="ARBA00022989"/>
    </source>
</evidence>
<dbReference type="Pfam" id="PF00122">
    <property type="entry name" value="E1-E2_ATPase"/>
    <property type="match status" value="1"/>
</dbReference>
<evidence type="ECO:0000256" key="12">
    <source>
        <dbReference type="ARBA" id="ARBA00034036"/>
    </source>
</evidence>
<keyword evidence="9 16" id="KW-1278">Translocase</keyword>
<feature type="transmembrane region" description="Helical" evidence="16">
    <location>
        <begin position="930"/>
        <end position="954"/>
    </location>
</feature>
<evidence type="ECO:0000256" key="16">
    <source>
        <dbReference type="RuleBase" id="RU362033"/>
    </source>
</evidence>
<dbReference type="SUPFAM" id="SSF81665">
    <property type="entry name" value="Calcium ATPase, transmembrane domain M"/>
    <property type="match status" value="1"/>
</dbReference>
<dbReference type="PANTHER" id="PTHR24092:SF180">
    <property type="entry name" value="PHOSPHOLIPID-TRANSPORTING ATPASE DNF1-RELATED"/>
    <property type="match status" value="1"/>
</dbReference>
<dbReference type="Pfam" id="PF16212">
    <property type="entry name" value="PhoLip_ATPase_C"/>
    <property type="match status" value="1"/>
</dbReference>
<evidence type="ECO:0000313" key="21">
    <source>
        <dbReference type="Proteomes" id="UP000014680"/>
    </source>
</evidence>
<dbReference type="NCBIfam" id="TIGR01494">
    <property type="entry name" value="ATPase_P-type"/>
    <property type="match status" value="1"/>
</dbReference>
<keyword evidence="21" id="KW-1185">Reference proteome</keyword>
<dbReference type="GO" id="GO:0045332">
    <property type="term" value="P:phospholipid translocation"/>
    <property type="evidence" value="ECO:0007669"/>
    <property type="project" value="TreeGrafter"/>
</dbReference>
<dbReference type="OMA" id="GFNTYYW"/>
<dbReference type="InterPro" id="IPR018303">
    <property type="entry name" value="ATPase_P-typ_P_site"/>
</dbReference>
<dbReference type="SFLD" id="SFLDS00003">
    <property type="entry name" value="Haloacid_Dehalogenase"/>
    <property type="match status" value="1"/>
</dbReference>
<keyword evidence="8 15" id="KW-0460">Magnesium</keyword>
<dbReference type="FunFam" id="3.40.50.1000:FF:000152">
    <property type="entry name" value="Phospholipid-transporting ATPase"/>
    <property type="match status" value="1"/>
</dbReference>
<feature type="binding site" evidence="14">
    <location>
        <position position="392"/>
    </location>
    <ligand>
        <name>ATP</name>
        <dbReference type="ChEBI" id="CHEBI:30616"/>
    </ligand>
</feature>
<dbReference type="Gene3D" id="3.40.50.1000">
    <property type="entry name" value="HAD superfamily/HAD-like"/>
    <property type="match status" value="1"/>
</dbReference>
<dbReference type="PANTHER" id="PTHR24092">
    <property type="entry name" value="PROBABLE PHOSPHOLIPID-TRANSPORTING ATPASE"/>
    <property type="match status" value="1"/>
</dbReference>
<feature type="domain" description="P-type ATPase A" evidence="17">
    <location>
        <begin position="103"/>
        <end position="246"/>
    </location>
</feature>
<accession>A0A0A1UFQ1</accession>
<feature type="binding site" evidence="14">
    <location>
        <position position="393"/>
    </location>
    <ligand>
        <name>ATP</name>
        <dbReference type="ChEBI" id="CHEBI:30616"/>
    </ligand>
</feature>
<feature type="domain" description="P-type ATPase N-terminal" evidence="18">
    <location>
        <begin position="17"/>
        <end position="71"/>
    </location>
</feature>
<dbReference type="InterPro" id="IPR006539">
    <property type="entry name" value="P-type_ATPase_IV"/>
</dbReference>
<evidence type="ECO:0000259" key="18">
    <source>
        <dbReference type="Pfam" id="PF16209"/>
    </source>
</evidence>
<evidence type="ECO:0000256" key="7">
    <source>
        <dbReference type="ARBA" id="ARBA00022840"/>
    </source>
</evidence>
<keyword evidence="5 15" id="KW-0479">Metal-binding</keyword>
<feature type="binding site" evidence="15">
    <location>
        <position position="756"/>
    </location>
    <ligand>
        <name>Mg(2+)</name>
        <dbReference type="ChEBI" id="CHEBI:18420"/>
    </ligand>
</feature>
<dbReference type="PRINTS" id="PR00119">
    <property type="entry name" value="CATATPASE"/>
</dbReference>
<feature type="transmembrane region" description="Helical" evidence="16">
    <location>
        <begin position="265"/>
        <end position="286"/>
    </location>
</feature>
<feature type="binding site" evidence="14">
    <location>
        <position position="641"/>
    </location>
    <ligand>
        <name>ATP</name>
        <dbReference type="ChEBI" id="CHEBI:30616"/>
    </ligand>
</feature>
<dbReference type="SUPFAM" id="SSF81660">
    <property type="entry name" value="Metal cation-transporting ATPase, ATP-binding domain N"/>
    <property type="match status" value="1"/>
</dbReference>
<evidence type="ECO:0000256" key="15">
    <source>
        <dbReference type="PIRSR" id="PIRSR606539-3"/>
    </source>
</evidence>
<gene>
    <name evidence="20" type="ORF">EIN_396790</name>
</gene>
<evidence type="ECO:0000259" key="19">
    <source>
        <dbReference type="Pfam" id="PF16212"/>
    </source>
</evidence>